<evidence type="ECO:0000313" key="3">
    <source>
        <dbReference type="EMBL" id="KAI5441964.1"/>
    </source>
</evidence>
<comment type="caution">
    <text evidence="3">The sequence shown here is derived from an EMBL/GenBank/DDBJ whole genome shotgun (WGS) entry which is preliminary data.</text>
</comment>
<dbReference type="PANTHER" id="PTHR23303:SF14">
    <property type="entry name" value="BOS COMPLEX SUBUNIT NOMO1-RELATED"/>
    <property type="match status" value="1"/>
</dbReference>
<proteinExistence type="predicted"/>
<accession>A0A9D4YNP3</accession>
<sequence length="198" mass="22213">MRTESSHSIQYLVEVMNQFPTTRVTGFSVGGRVVVGNDMGVEGVMVIVDGHERSITDNQGYYKLDQVTSTHYTIEARNKHYKFKKLENYMVLPNMVSIEDIVAVSYDICGLVGMVSSSQKATVALTHGPDNVKPQKKQTDGNGNFCFEGAKHNETRKTISLTSDSSEFLFSDVIPGKYRLEVKHRSSESPHLHRHFNP</sequence>
<reference evidence="3 4" key="1">
    <citation type="journal article" date="2022" name="Nat. Genet.">
        <title>Improved pea reference genome and pan-genome highlight genomic features and evolutionary characteristics.</title>
        <authorList>
            <person name="Yang T."/>
            <person name="Liu R."/>
            <person name="Luo Y."/>
            <person name="Hu S."/>
            <person name="Wang D."/>
            <person name="Wang C."/>
            <person name="Pandey M.K."/>
            <person name="Ge S."/>
            <person name="Xu Q."/>
            <person name="Li N."/>
            <person name="Li G."/>
            <person name="Huang Y."/>
            <person name="Saxena R.K."/>
            <person name="Ji Y."/>
            <person name="Li M."/>
            <person name="Yan X."/>
            <person name="He Y."/>
            <person name="Liu Y."/>
            <person name="Wang X."/>
            <person name="Xiang C."/>
            <person name="Varshney R.K."/>
            <person name="Ding H."/>
            <person name="Gao S."/>
            <person name="Zong X."/>
        </authorList>
    </citation>
    <scope>NUCLEOTIDE SEQUENCE [LARGE SCALE GENOMIC DNA]</scope>
    <source>
        <strain evidence="3 4">cv. Zhongwan 6</strain>
    </source>
</reference>
<dbReference type="Proteomes" id="UP001058974">
    <property type="component" value="Chromosome 1"/>
</dbReference>
<keyword evidence="4" id="KW-1185">Reference proteome</keyword>
<dbReference type="PANTHER" id="PTHR23303">
    <property type="entry name" value="CARBOXYPEPTIDASE REGULATORY REGION-CONTAINING"/>
    <property type="match status" value="1"/>
</dbReference>
<protein>
    <recommendedName>
        <fullName evidence="2">NOMO second beta-sandwich domain-containing protein</fullName>
    </recommendedName>
</protein>
<dbReference type="InterPro" id="IPR008969">
    <property type="entry name" value="CarboxyPept-like_regulatory"/>
</dbReference>
<gene>
    <name evidence="3" type="ORF">KIW84_011141</name>
</gene>
<evidence type="ECO:0000256" key="1">
    <source>
        <dbReference type="ARBA" id="ARBA00022729"/>
    </source>
</evidence>
<keyword evidence="1" id="KW-0732">Signal</keyword>
<dbReference type="AlphaFoldDB" id="A0A9D4YNP3"/>
<dbReference type="EMBL" id="JAMSHJ010000001">
    <property type="protein sequence ID" value="KAI5441964.1"/>
    <property type="molecule type" value="Genomic_DNA"/>
</dbReference>
<feature type="domain" description="NOMO second beta-sandwich" evidence="2">
    <location>
        <begin position="25"/>
        <end position="88"/>
    </location>
</feature>
<evidence type="ECO:0000313" key="4">
    <source>
        <dbReference type="Proteomes" id="UP001058974"/>
    </source>
</evidence>
<dbReference type="Pfam" id="PF22904">
    <property type="entry name" value="NOMO1-like_2nd"/>
    <property type="match status" value="1"/>
</dbReference>
<dbReference type="InterPro" id="IPR051417">
    <property type="entry name" value="SDr/BOS_complex"/>
</dbReference>
<dbReference type="GO" id="GO:0005789">
    <property type="term" value="C:endoplasmic reticulum membrane"/>
    <property type="evidence" value="ECO:0007669"/>
    <property type="project" value="TreeGrafter"/>
</dbReference>
<dbReference type="InterPro" id="IPR055074">
    <property type="entry name" value="NOMO1-3_2nd"/>
</dbReference>
<dbReference type="Gramene" id="Psat01G0114100-T1">
    <property type="protein sequence ID" value="KAI5441964.1"/>
    <property type="gene ID" value="KIW84_011141"/>
</dbReference>
<dbReference type="Gramene" id="Psat0s2295g0200.1">
    <property type="protein sequence ID" value="Psat0s2295g0200.1.cds"/>
    <property type="gene ID" value="Psat0s2295g0200"/>
</dbReference>
<evidence type="ECO:0000259" key="2">
    <source>
        <dbReference type="Pfam" id="PF22904"/>
    </source>
</evidence>
<name>A0A9D4YNP3_PEA</name>
<organism evidence="3 4">
    <name type="scientific">Pisum sativum</name>
    <name type="common">Garden pea</name>
    <name type="synonym">Lathyrus oleraceus</name>
    <dbReference type="NCBI Taxonomy" id="3888"/>
    <lineage>
        <taxon>Eukaryota</taxon>
        <taxon>Viridiplantae</taxon>
        <taxon>Streptophyta</taxon>
        <taxon>Embryophyta</taxon>
        <taxon>Tracheophyta</taxon>
        <taxon>Spermatophyta</taxon>
        <taxon>Magnoliopsida</taxon>
        <taxon>eudicotyledons</taxon>
        <taxon>Gunneridae</taxon>
        <taxon>Pentapetalae</taxon>
        <taxon>rosids</taxon>
        <taxon>fabids</taxon>
        <taxon>Fabales</taxon>
        <taxon>Fabaceae</taxon>
        <taxon>Papilionoideae</taxon>
        <taxon>50 kb inversion clade</taxon>
        <taxon>NPAAA clade</taxon>
        <taxon>Hologalegina</taxon>
        <taxon>IRL clade</taxon>
        <taxon>Fabeae</taxon>
        <taxon>Lathyrus</taxon>
    </lineage>
</organism>
<dbReference type="Gene3D" id="2.60.40.1120">
    <property type="entry name" value="Carboxypeptidase-like, regulatory domain"/>
    <property type="match status" value="1"/>
</dbReference>
<dbReference type="SUPFAM" id="SSF49464">
    <property type="entry name" value="Carboxypeptidase regulatory domain-like"/>
    <property type="match status" value="1"/>
</dbReference>